<dbReference type="OrthoDB" id="9801198at2"/>
<evidence type="ECO:0000256" key="4">
    <source>
        <dbReference type="ARBA" id="ARBA00023295"/>
    </source>
</evidence>
<gene>
    <name evidence="9" type="ordered locus">Jden_2228</name>
</gene>
<dbReference type="InterPro" id="IPR001547">
    <property type="entry name" value="Glyco_hydro_5"/>
</dbReference>
<evidence type="ECO:0000313" key="10">
    <source>
        <dbReference type="Proteomes" id="UP000000628"/>
    </source>
</evidence>
<comment type="similarity">
    <text evidence="5">Belongs to the glycosyl hydrolase 5 (cellulase A) family.</text>
</comment>
<feature type="chain" id="PRO_5038409395" description="cellulase" evidence="7">
    <location>
        <begin position="21"/>
        <end position="403"/>
    </location>
</feature>
<dbReference type="STRING" id="471856.Jden_2228"/>
<dbReference type="Pfam" id="PF02013">
    <property type="entry name" value="CBM_10"/>
    <property type="match status" value="2"/>
</dbReference>
<dbReference type="GO" id="GO:0008810">
    <property type="term" value="F:cellulase activity"/>
    <property type="evidence" value="ECO:0007669"/>
    <property type="project" value="UniProtKB-EC"/>
</dbReference>
<dbReference type="eggNOG" id="COG2730">
    <property type="taxonomic scope" value="Bacteria"/>
</dbReference>
<evidence type="ECO:0000313" key="9">
    <source>
        <dbReference type="EMBL" id="ACV09865.1"/>
    </source>
</evidence>
<dbReference type="PANTHER" id="PTHR34142:SF1">
    <property type="entry name" value="GLYCOSIDE HYDROLASE FAMILY 5 DOMAIN-CONTAINING PROTEIN"/>
    <property type="match status" value="1"/>
</dbReference>
<dbReference type="CAZy" id="CBM10">
    <property type="family name" value="Carbohydrate-Binding Module Family 10"/>
</dbReference>
<dbReference type="EC" id="3.2.1.4" evidence="2"/>
<dbReference type="InterPro" id="IPR009031">
    <property type="entry name" value="CBM10"/>
</dbReference>
<dbReference type="InterPro" id="IPR017853">
    <property type="entry name" value="GH"/>
</dbReference>
<evidence type="ECO:0000256" key="5">
    <source>
        <dbReference type="RuleBase" id="RU361153"/>
    </source>
</evidence>
<dbReference type="PANTHER" id="PTHR34142">
    <property type="entry name" value="ENDO-BETA-1,4-GLUCANASE A"/>
    <property type="match status" value="1"/>
</dbReference>
<dbReference type="Gene3D" id="3.20.20.80">
    <property type="entry name" value="Glycosidases"/>
    <property type="match status" value="1"/>
</dbReference>
<organism evidence="9 10">
    <name type="scientific">Jonesia denitrificans (strain ATCC 14870 / DSM 20603 / BCRC 15368 / CIP 55.134 / JCM 11481 / NBRC 15587 / NCTC 10816 / Prevot 55134)</name>
    <name type="common">Listeria denitrificans</name>
    <dbReference type="NCBI Taxonomy" id="471856"/>
    <lineage>
        <taxon>Bacteria</taxon>
        <taxon>Bacillati</taxon>
        <taxon>Actinomycetota</taxon>
        <taxon>Actinomycetes</taxon>
        <taxon>Micrococcales</taxon>
        <taxon>Jonesiaceae</taxon>
        <taxon>Jonesia</taxon>
    </lineage>
</organism>
<dbReference type="RefSeq" id="WP_015772493.1">
    <property type="nucleotide sequence ID" value="NC_013174.1"/>
</dbReference>
<dbReference type="CAZy" id="GH5">
    <property type="family name" value="Glycoside Hydrolase Family 5"/>
</dbReference>
<proteinExistence type="inferred from homology"/>
<dbReference type="Proteomes" id="UP000000628">
    <property type="component" value="Chromosome"/>
</dbReference>
<dbReference type="HOGENOM" id="CLU_018488_1_1_11"/>
<dbReference type="Gene3D" id="2.30.32.30">
    <property type="entry name" value="CBM10"/>
    <property type="match status" value="2"/>
</dbReference>
<dbReference type="SUPFAM" id="SSF51445">
    <property type="entry name" value="(Trans)glycosidases"/>
    <property type="match status" value="1"/>
</dbReference>
<evidence type="ECO:0000256" key="3">
    <source>
        <dbReference type="ARBA" id="ARBA00022801"/>
    </source>
</evidence>
<evidence type="ECO:0000256" key="6">
    <source>
        <dbReference type="SAM" id="MobiDB-lite"/>
    </source>
</evidence>
<keyword evidence="10" id="KW-1185">Reference proteome</keyword>
<name>C7R1N0_JONDD</name>
<sequence length="403" mass="43077">MRSARAIAAALALASTAAFTAPVSAASAATPDGIHVKDGRIYEADGTELILRGVNHAHAWYNNETGAYADIAHAGANSVRTVLSNGVTWSRTSSADVAQLISLSEDAQLINMLEVHDTTGYGDSSLDSPRSTLAQAADYWISLKDVLVGTEDHVIINLGNEPFGNNDTTNARYVNDTTTAITRLRNAGLTHTIVVDAPGWGQDWQHIMRDNAATILNADPLKNVVFSVHMYEVYSSPQTVKDYINSYRSRELPLIIGEFASTHFGKPVAWETILNESTNKGIGYYGWSWSGNGPGLEALDIVNNFNGSSLTTWGKQLFTSPHGIAKTATTASYFTGSTGGNNGEYPTCASASSDPDGDGWGWENNQSCIVPTPTTYPTCASASSDPDGDGWGWENNQSCIVKP</sequence>
<dbReference type="Pfam" id="PF00150">
    <property type="entry name" value="Cellulase"/>
    <property type="match status" value="1"/>
</dbReference>
<feature type="domain" description="CBM10" evidence="8">
    <location>
        <begin position="372"/>
        <end position="402"/>
    </location>
</feature>
<evidence type="ECO:0000259" key="8">
    <source>
        <dbReference type="PROSITE" id="PS51763"/>
    </source>
</evidence>
<dbReference type="GO" id="GO:0030248">
    <property type="term" value="F:cellulose binding"/>
    <property type="evidence" value="ECO:0007669"/>
    <property type="project" value="InterPro"/>
</dbReference>
<protein>
    <recommendedName>
        <fullName evidence="2">cellulase</fullName>
        <ecNumber evidence="2">3.2.1.4</ecNumber>
    </recommendedName>
</protein>
<feature type="domain" description="CBM10" evidence="8">
    <location>
        <begin position="335"/>
        <end position="371"/>
    </location>
</feature>
<keyword evidence="3 5" id="KW-0378">Hydrolase</keyword>
<keyword evidence="4 5" id="KW-0326">Glycosidase</keyword>
<dbReference type="SMART" id="SM01064">
    <property type="entry name" value="CBM_10"/>
    <property type="match status" value="2"/>
</dbReference>
<dbReference type="PROSITE" id="PS00659">
    <property type="entry name" value="GLYCOSYL_HYDROL_F5"/>
    <property type="match status" value="1"/>
</dbReference>
<evidence type="ECO:0000256" key="7">
    <source>
        <dbReference type="SAM" id="SignalP"/>
    </source>
</evidence>
<accession>C7R1N0</accession>
<dbReference type="AlphaFoldDB" id="C7R1N0"/>
<evidence type="ECO:0000256" key="1">
    <source>
        <dbReference type="ARBA" id="ARBA00000966"/>
    </source>
</evidence>
<dbReference type="PROSITE" id="PS51763">
    <property type="entry name" value="CBM10"/>
    <property type="match status" value="2"/>
</dbReference>
<feature type="signal peptide" evidence="7">
    <location>
        <begin position="1"/>
        <end position="20"/>
    </location>
</feature>
<dbReference type="KEGG" id="jde:Jden_2228"/>
<feature type="compositionally biased region" description="Polar residues" evidence="6">
    <location>
        <begin position="394"/>
        <end position="403"/>
    </location>
</feature>
<dbReference type="InterPro" id="IPR036601">
    <property type="entry name" value="CBM10_sf"/>
</dbReference>
<dbReference type="InterPro" id="IPR002883">
    <property type="entry name" value="CBM10/Dockerin_dom"/>
</dbReference>
<dbReference type="EMBL" id="CP001706">
    <property type="protein sequence ID" value="ACV09865.1"/>
    <property type="molecule type" value="Genomic_DNA"/>
</dbReference>
<evidence type="ECO:0000256" key="2">
    <source>
        <dbReference type="ARBA" id="ARBA00012601"/>
    </source>
</evidence>
<comment type="catalytic activity">
    <reaction evidence="1">
        <text>Endohydrolysis of (1-&gt;4)-beta-D-glucosidic linkages in cellulose, lichenin and cereal beta-D-glucans.</text>
        <dbReference type="EC" id="3.2.1.4"/>
    </reaction>
</comment>
<feature type="region of interest" description="Disordered" evidence="6">
    <location>
        <begin position="381"/>
        <end position="403"/>
    </location>
</feature>
<keyword evidence="7" id="KW-0732">Signal</keyword>
<dbReference type="InterPro" id="IPR018087">
    <property type="entry name" value="Glyco_hydro_5_CS"/>
</dbReference>
<dbReference type="GO" id="GO:0009251">
    <property type="term" value="P:glucan catabolic process"/>
    <property type="evidence" value="ECO:0007669"/>
    <property type="project" value="TreeGrafter"/>
</dbReference>
<reference evidence="9 10" key="1">
    <citation type="journal article" date="2009" name="Stand. Genomic Sci.">
        <title>Complete genome sequence of Jonesia denitrificans type strain (Prevot 55134).</title>
        <authorList>
            <person name="Pukall R."/>
            <person name="Gehrich-Schroter G."/>
            <person name="Lapidus A."/>
            <person name="Nolan M."/>
            <person name="Glavina Del Rio T."/>
            <person name="Lucas S."/>
            <person name="Chen F."/>
            <person name="Tice H."/>
            <person name="Pitluck S."/>
            <person name="Cheng J.F."/>
            <person name="Copeland A."/>
            <person name="Saunders E."/>
            <person name="Brettin T."/>
            <person name="Detter J.C."/>
            <person name="Bruce D."/>
            <person name="Goodwin L."/>
            <person name="Pati A."/>
            <person name="Ivanova N."/>
            <person name="Mavromatis K."/>
            <person name="Ovchinnikova G."/>
            <person name="Chen A."/>
            <person name="Palaniappan K."/>
            <person name="Land M."/>
            <person name="Hauser L."/>
            <person name="Chang Y.J."/>
            <person name="Jeffries C.D."/>
            <person name="Chain P."/>
            <person name="Goker M."/>
            <person name="Bristow J."/>
            <person name="Eisen J.A."/>
            <person name="Markowitz V."/>
            <person name="Hugenholtz P."/>
            <person name="Kyrpides N.C."/>
            <person name="Klenk H.P."/>
            <person name="Han C."/>
        </authorList>
    </citation>
    <scope>NUCLEOTIDE SEQUENCE [LARGE SCALE GENOMIC DNA]</scope>
    <source>
        <strain evidence="10">ATCC 14870 / DSM 20603 / BCRC 15368 / CIP 55.134 / JCM 11481 / NBRC 15587 / NCTC 10816 / Prevot 55134</strain>
    </source>
</reference>